<evidence type="ECO:0000256" key="3">
    <source>
        <dbReference type="ARBA" id="ARBA00023152"/>
    </source>
</evidence>
<feature type="region of interest" description="Disordered" evidence="5">
    <location>
        <begin position="97"/>
        <end position="122"/>
    </location>
</feature>
<dbReference type="SUPFAM" id="SSF53254">
    <property type="entry name" value="Phosphoglycerate mutase-like"/>
    <property type="match status" value="1"/>
</dbReference>
<dbReference type="SUPFAM" id="SSF49562">
    <property type="entry name" value="C2 domain (Calcium/lipid-binding domain, CaLB)"/>
    <property type="match status" value="1"/>
</dbReference>
<dbReference type="EC" id="5.4.2.11" evidence="2"/>
<dbReference type="Gene3D" id="2.60.40.150">
    <property type="entry name" value="C2 domain"/>
    <property type="match status" value="1"/>
</dbReference>
<evidence type="ECO:0000256" key="4">
    <source>
        <dbReference type="ARBA" id="ARBA00023235"/>
    </source>
</evidence>
<dbReference type="InterPro" id="IPR029033">
    <property type="entry name" value="His_PPase_superfam"/>
</dbReference>
<dbReference type="EMBL" id="CAXAMM010000048">
    <property type="protein sequence ID" value="CAK8985700.1"/>
    <property type="molecule type" value="Genomic_DNA"/>
</dbReference>
<keyword evidence="4" id="KW-0413">Isomerase</keyword>
<keyword evidence="3" id="KW-0324">Glycolysis</keyword>
<dbReference type="PANTHER" id="PTHR11931">
    <property type="entry name" value="PHOSPHOGLYCERATE MUTASE"/>
    <property type="match status" value="1"/>
</dbReference>
<feature type="domain" description="C2" evidence="6">
    <location>
        <begin position="245"/>
        <end position="303"/>
    </location>
</feature>
<name>A0ABP0HA52_9DINO</name>
<evidence type="ECO:0000313" key="8">
    <source>
        <dbReference type="Proteomes" id="UP001642464"/>
    </source>
</evidence>
<dbReference type="CDD" id="cd07040">
    <property type="entry name" value="HP"/>
    <property type="match status" value="1"/>
</dbReference>
<dbReference type="NCBIfam" id="TIGR01258">
    <property type="entry name" value="pgm_1"/>
    <property type="match status" value="1"/>
</dbReference>
<protein>
    <recommendedName>
        <fullName evidence="2">phosphoglycerate mutase (2,3-diphosphoglycerate-dependent)</fullName>
        <ecNumber evidence="2">5.4.2.11</ecNumber>
    </recommendedName>
</protein>
<accession>A0ABP0HA52</accession>
<evidence type="ECO:0000313" key="7">
    <source>
        <dbReference type="EMBL" id="CAK8985700.1"/>
    </source>
</evidence>
<comment type="similarity">
    <text evidence="1">Belongs to the phosphoglycerate mutase family. BPG-dependent PGAM subfamily.</text>
</comment>
<comment type="caution">
    <text evidence="7">The sequence shown here is derived from an EMBL/GenBank/DDBJ whole genome shotgun (WGS) entry which is preliminary data.</text>
</comment>
<dbReference type="InterPro" id="IPR035892">
    <property type="entry name" value="C2_domain_sf"/>
</dbReference>
<organism evidence="7 8">
    <name type="scientific">Durusdinium trenchii</name>
    <dbReference type="NCBI Taxonomy" id="1381693"/>
    <lineage>
        <taxon>Eukaryota</taxon>
        <taxon>Sar</taxon>
        <taxon>Alveolata</taxon>
        <taxon>Dinophyceae</taxon>
        <taxon>Suessiales</taxon>
        <taxon>Symbiodiniaceae</taxon>
        <taxon>Durusdinium</taxon>
    </lineage>
</organism>
<dbReference type="CDD" id="cd00030">
    <property type="entry name" value="C2"/>
    <property type="match status" value="1"/>
</dbReference>
<dbReference type="Gene3D" id="3.40.50.1240">
    <property type="entry name" value="Phosphoglycerate mutase-like"/>
    <property type="match status" value="1"/>
</dbReference>
<keyword evidence="8" id="KW-1185">Reference proteome</keyword>
<evidence type="ECO:0000256" key="5">
    <source>
        <dbReference type="SAM" id="MobiDB-lite"/>
    </source>
</evidence>
<evidence type="ECO:0000256" key="2">
    <source>
        <dbReference type="ARBA" id="ARBA00012028"/>
    </source>
</evidence>
<gene>
    <name evidence="7" type="ORF">SCF082_LOCUS249</name>
</gene>
<dbReference type="InterPro" id="IPR005952">
    <property type="entry name" value="Phosphogly_mut1"/>
</dbReference>
<dbReference type="Pfam" id="PF00168">
    <property type="entry name" value="C2"/>
    <property type="match status" value="1"/>
</dbReference>
<dbReference type="Pfam" id="PF00300">
    <property type="entry name" value="His_Phos_1"/>
    <property type="match status" value="1"/>
</dbReference>
<evidence type="ECO:0000256" key="1">
    <source>
        <dbReference type="ARBA" id="ARBA00006717"/>
    </source>
</evidence>
<evidence type="ECO:0000259" key="6">
    <source>
        <dbReference type="Pfam" id="PF00168"/>
    </source>
</evidence>
<dbReference type="InterPro" id="IPR013078">
    <property type="entry name" value="His_Pase_superF_clade-1"/>
</dbReference>
<dbReference type="Proteomes" id="UP001642464">
    <property type="component" value="Unassembled WGS sequence"/>
</dbReference>
<dbReference type="InterPro" id="IPR000008">
    <property type="entry name" value="C2_dom"/>
</dbReference>
<sequence>MGSVPRAKTKQGRPGILTEAGFQFDAVFTSVQKQAIYTAWTTLMESNELAVPHYQTYRLNDRHWGKLQGVTEKDLEKTYCKEQLSSWKAEAPPALEASDLQHPSNDPIYRAIPPSLRPGSESAKMVSDRVQPLLSDSLTPLLLRNKTPLVVGHQASITALCRLLEGDDEEDSAEAEEVIPTGVPVMVLLDEELDFRKKATLTEKFLNKYDGDPTTGPAHNEAPKEYNVEVKVISAKGMRDAAGTGEFRTPTMAQSRAAETVFNHVDKLKITHGDSITFTVYDEDWGKTDDFLGSCTLRFEDIIQDFSGKVKLVDENGKAMPGKKGKGAFLTIAVRDLD</sequence>
<reference evidence="7 8" key="1">
    <citation type="submission" date="2024-02" db="EMBL/GenBank/DDBJ databases">
        <authorList>
            <person name="Chen Y."/>
            <person name="Shah S."/>
            <person name="Dougan E. K."/>
            <person name="Thang M."/>
            <person name="Chan C."/>
        </authorList>
    </citation>
    <scope>NUCLEOTIDE SEQUENCE [LARGE SCALE GENOMIC DNA]</scope>
</reference>
<proteinExistence type="inferred from homology"/>